<organism evidence="1 2">
    <name type="scientific">Paratrimastix pyriformis</name>
    <dbReference type="NCBI Taxonomy" id="342808"/>
    <lineage>
        <taxon>Eukaryota</taxon>
        <taxon>Metamonada</taxon>
        <taxon>Preaxostyla</taxon>
        <taxon>Paratrimastigidae</taxon>
        <taxon>Paratrimastix</taxon>
    </lineage>
</organism>
<reference evidence="1" key="1">
    <citation type="journal article" date="2022" name="bioRxiv">
        <title>Genomics of Preaxostyla Flagellates Illuminates Evolutionary Transitions and the Path Towards Mitochondrial Loss.</title>
        <authorList>
            <person name="Novak L.V.F."/>
            <person name="Treitli S.C."/>
            <person name="Pyrih J."/>
            <person name="Halakuc P."/>
            <person name="Pipaliya S.V."/>
            <person name="Vacek V."/>
            <person name="Brzon O."/>
            <person name="Soukal P."/>
            <person name="Eme L."/>
            <person name="Dacks J.B."/>
            <person name="Karnkowska A."/>
            <person name="Elias M."/>
            <person name="Hampl V."/>
        </authorList>
    </citation>
    <scope>NUCLEOTIDE SEQUENCE</scope>
    <source>
        <strain evidence="1">RCP-MX</strain>
    </source>
</reference>
<sequence>MLGINFGLYAGRTTFSSVGTLLHRFGPTIRALSFDSCVAFNRSFLLEAGISCPNLDPGRSPVSQSAIPSEAMTSQLSGPNSTPYTSAVHYFDAQFDKLVVDGTLRHLHLLHTPGFCWDLGRYGPLLPELHSIAHPGMIPSPPAAMLAQLTHLEWLEHSDALVRALAPAKQLRGLTLGRLVTSDLMALARLVGRTLESLRINDFRCPDGHPLTDEDLEKVLQHLPHLRRLALYRSYQFSTPTTALTPAVIPRLLARYPWMTELVFEMATPIPPDALLHPADGAPCPPLTLFDTSQGFVPAQLTDAALAELCGKYPHLRRLNLQGATLLTDRALDIIATGLRELETIVGQGPFGLRVMGLRRRMARLNKFAF</sequence>
<keyword evidence="2" id="KW-1185">Reference proteome</keyword>
<comment type="caution">
    <text evidence="1">The sequence shown here is derived from an EMBL/GenBank/DDBJ whole genome shotgun (WGS) entry which is preliminary data.</text>
</comment>
<dbReference type="EMBL" id="JAPMOS010000106">
    <property type="protein sequence ID" value="KAJ4455479.1"/>
    <property type="molecule type" value="Genomic_DNA"/>
</dbReference>
<evidence type="ECO:0000313" key="1">
    <source>
        <dbReference type="EMBL" id="KAJ4455479.1"/>
    </source>
</evidence>
<dbReference type="Gene3D" id="3.80.10.10">
    <property type="entry name" value="Ribonuclease Inhibitor"/>
    <property type="match status" value="1"/>
</dbReference>
<name>A0ABQ8UDQ3_9EUKA</name>
<evidence type="ECO:0000313" key="2">
    <source>
        <dbReference type="Proteomes" id="UP001141327"/>
    </source>
</evidence>
<dbReference type="InterPro" id="IPR032675">
    <property type="entry name" value="LRR_dom_sf"/>
</dbReference>
<dbReference type="PANTHER" id="PTHR13318">
    <property type="entry name" value="PARTNER OF PAIRED, ISOFORM B-RELATED"/>
    <property type="match status" value="1"/>
</dbReference>
<dbReference type="SUPFAM" id="SSF52047">
    <property type="entry name" value="RNI-like"/>
    <property type="match status" value="1"/>
</dbReference>
<dbReference type="PANTHER" id="PTHR13318:SF190">
    <property type="entry name" value="PARTNER OF PAIRED, ISOFORM B"/>
    <property type="match status" value="1"/>
</dbReference>
<accession>A0ABQ8UDQ3</accession>
<protein>
    <submittedName>
        <fullName evidence="1">Uncharacterized protein</fullName>
    </submittedName>
</protein>
<gene>
    <name evidence="1" type="ORF">PAPYR_9559</name>
</gene>
<dbReference type="Proteomes" id="UP001141327">
    <property type="component" value="Unassembled WGS sequence"/>
</dbReference>
<proteinExistence type="predicted"/>